<evidence type="ECO:0000256" key="1">
    <source>
        <dbReference type="ARBA" id="ARBA00000798"/>
    </source>
</evidence>
<dbReference type="PANTHER" id="PTHR43856:SF1">
    <property type="entry name" value="MITOCHONDRIAL CARDIOLIPIN HYDROLASE"/>
    <property type="match status" value="1"/>
</dbReference>
<evidence type="ECO:0000259" key="8">
    <source>
        <dbReference type="Pfam" id="PF13091"/>
    </source>
</evidence>
<dbReference type="EMBL" id="CP016534">
    <property type="protein sequence ID" value="ANU09972.1"/>
    <property type="molecule type" value="Genomic_DNA"/>
</dbReference>
<feature type="domain" description="Phospholipase D-like" evidence="8">
    <location>
        <begin position="314"/>
        <end position="447"/>
    </location>
</feature>
<evidence type="ECO:0000256" key="7">
    <source>
        <dbReference type="SAM" id="Phobius"/>
    </source>
</evidence>
<keyword evidence="10" id="KW-1185">Reference proteome</keyword>
<keyword evidence="4" id="KW-0378">Hydrolase</keyword>
<evidence type="ECO:0000256" key="5">
    <source>
        <dbReference type="ARBA" id="ARBA00022963"/>
    </source>
</evidence>
<dbReference type="EC" id="3.1.4.4" evidence="3"/>
<sequence>MKKRKFQNWSRRRRIVMGSVGILAFLYIAVIVWQTFKPLPEGISSAGDLHTVEQVEMIYDLSYAQDKKGTETESELRIFNEIYSMIDEAEEFIVLDLFLFDNYNDQDTNFPAVAETLTDHLLDKKEKDPDFPIYFITDPLNYGYGSYENQFLATLEDEGVEVVVTDLDKLRDSTPLYSGLYRVIFQWFDAGGRGWVPNGMSSDAPDLTVSSYLKMMNIKANHRKTIITEKEALISSANPHNASGLHGNMAFKVSGPVLNDILESEEAVSRFSGGPDLPRIEAVQQQGEYQVQYLTERKVLNALLSDIEKTAEGDLIQLAMFYIAESSVVSALTDAANRGVTVRLILDANENAFGTEKTGLPNRPVVHEMLAESDGNLQVRWYNAVVGQFHTKSIMIQTQGETVISGGSTNYTERAFNDYNLESNIRIEAPNNSELTGDMETYFDRLWDNEDALYTLEAEEYQDNFTFWQRGIYGFQKLFKLTTY</sequence>
<evidence type="ECO:0000313" key="10">
    <source>
        <dbReference type="Proteomes" id="UP000092661"/>
    </source>
</evidence>
<comment type="similarity">
    <text evidence="2">Belongs to the phospholipase D family.</text>
</comment>
<dbReference type="CDD" id="cd09129">
    <property type="entry name" value="PLDc_unchar2_1"/>
    <property type="match status" value="1"/>
</dbReference>
<dbReference type="Proteomes" id="UP000092661">
    <property type="component" value="Chromosome"/>
</dbReference>
<organism evidence="9 10">
    <name type="scientific">Planococcus antarcticus DSM 14505</name>
    <dbReference type="NCBI Taxonomy" id="1185653"/>
    <lineage>
        <taxon>Bacteria</taxon>
        <taxon>Bacillati</taxon>
        <taxon>Bacillota</taxon>
        <taxon>Bacilli</taxon>
        <taxon>Bacillales</taxon>
        <taxon>Caryophanaceae</taxon>
        <taxon>Planococcus</taxon>
    </lineage>
</organism>
<comment type="catalytic activity">
    <reaction evidence="1">
        <text>a 1,2-diacyl-sn-glycero-3-phosphocholine + H2O = a 1,2-diacyl-sn-glycero-3-phosphate + choline + H(+)</text>
        <dbReference type="Rhea" id="RHEA:14445"/>
        <dbReference type="ChEBI" id="CHEBI:15354"/>
        <dbReference type="ChEBI" id="CHEBI:15377"/>
        <dbReference type="ChEBI" id="CHEBI:15378"/>
        <dbReference type="ChEBI" id="CHEBI:57643"/>
        <dbReference type="ChEBI" id="CHEBI:58608"/>
        <dbReference type="EC" id="3.1.4.4"/>
    </reaction>
</comment>
<reference evidence="9" key="1">
    <citation type="submission" date="2016-10" db="EMBL/GenBank/DDBJ databases">
        <authorList>
            <person name="See-Too W.S."/>
        </authorList>
    </citation>
    <scope>NUCLEOTIDE SEQUENCE</scope>
    <source>
        <strain evidence="9">DSM 14505</strain>
    </source>
</reference>
<dbReference type="SUPFAM" id="SSF56024">
    <property type="entry name" value="Phospholipase D/nuclease"/>
    <property type="match status" value="2"/>
</dbReference>
<protein>
    <recommendedName>
        <fullName evidence="3">phospholipase D</fullName>
        <ecNumber evidence="3">3.1.4.4</ecNumber>
    </recommendedName>
</protein>
<dbReference type="Pfam" id="PF13091">
    <property type="entry name" value="PLDc_2"/>
    <property type="match status" value="1"/>
</dbReference>
<accession>A0ABM6D3Z3</accession>
<gene>
    <name evidence="9" type="ORF">BBH88_06495</name>
</gene>
<keyword evidence="7" id="KW-0472">Membrane</keyword>
<evidence type="ECO:0000256" key="4">
    <source>
        <dbReference type="ARBA" id="ARBA00022801"/>
    </source>
</evidence>
<keyword evidence="7" id="KW-0812">Transmembrane</keyword>
<keyword evidence="5" id="KW-0442">Lipid degradation</keyword>
<keyword evidence="6" id="KW-0443">Lipid metabolism</keyword>
<evidence type="ECO:0000313" key="9">
    <source>
        <dbReference type="EMBL" id="ANU09972.1"/>
    </source>
</evidence>
<name>A0ABM6D3Z3_9BACL</name>
<evidence type="ECO:0000256" key="3">
    <source>
        <dbReference type="ARBA" id="ARBA00012027"/>
    </source>
</evidence>
<dbReference type="RefSeq" id="WP_040852062.1">
    <property type="nucleotide sequence ID" value="NZ_AJYB01000015.1"/>
</dbReference>
<proteinExistence type="inferred from homology"/>
<dbReference type="PANTHER" id="PTHR43856">
    <property type="entry name" value="CARDIOLIPIN HYDROLASE"/>
    <property type="match status" value="1"/>
</dbReference>
<evidence type="ECO:0000256" key="2">
    <source>
        <dbReference type="ARBA" id="ARBA00008664"/>
    </source>
</evidence>
<dbReference type="InterPro" id="IPR051406">
    <property type="entry name" value="PLD_domain"/>
</dbReference>
<keyword evidence="7" id="KW-1133">Transmembrane helix</keyword>
<feature type="transmembrane region" description="Helical" evidence="7">
    <location>
        <begin position="15"/>
        <end position="36"/>
    </location>
</feature>
<dbReference type="Gene3D" id="3.30.870.10">
    <property type="entry name" value="Endonuclease Chain A"/>
    <property type="match status" value="2"/>
</dbReference>
<evidence type="ECO:0000256" key="6">
    <source>
        <dbReference type="ARBA" id="ARBA00023098"/>
    </source>
</evidence>
<dbReference type="InterPro" id="IPR025202">
    <property type="entry name" value="PLD-like_dom"/>
</dbReference>